<comment type="caution">
    <text evidence="2">The sequence shown here is derived from an EMBL/GenBank/DDBJ whole genome shotgun (WGS) entry which is preliminary data.</text>
</comment>
<gene>
    <name evidence="2" type="ORF">D7V93_00575</name>
</gene>
<reference evidence="3" key="1">
    <citation type="submission" date="2018-09" db="EMBL/GenBank/DDBJ databases">
        <authorList>
            <person name="Livingstone P.G."/>
            <person name="Whitworth D.E."/>
        </authorList>
    </citation>
    <scope>NUCLEOTIDE SEQUENCE [LARGE SCALE GENOMIC DNA]</scope>
    <source>
        <strain evidence="3">CA051B</strain>
    </source>
</reference>
<dbReference type="GO" id="GO:0004527">
    <property type="term" value="F:exonuclease activity"/>
    <property type="evidence" value="ECO:0007669"/>
    <property type="project" value="UniProtKB-KW"/>
</dbReference>
<evidence type="ECO:0000313" key="2">
    <source>
        <dbReference type="EMBL" id="RKH68896.1"/>
    </source>
</evidence>
<protein>
    <submittedName>
        <fullName evidence="2">Endonuclease/exonuclease/phosphatase family protein</fullName>
    </submittedName>
</protein>
<name>A0A3A8QJL0_9BACT</name>
<keyword evidence="2" id="KW-0378">Hydrolase</keyword>
<proteinExistence type="predicted"/>
<dbReference type="GO" id="GO:0004519">
    <property type="term" value="F:endonuclease activity"/>
    <property type="evidence" value="ECO:0007669"/>
    <property type="project" value="UniProtKB-KW"/>
</dbReference>
<accession>A0A3A8QJL0</accession>
<sequence>MRHGPCELRVHGTFSWTSLGGGTVDPITLRIGTWNLMRGGAAKGRAGRIVQFVLDWFNVKAKAGAEAASNIASNTASPFVLLPSSGGAPEDSLGGRFVESGLLLQQPTLGVSHLAFPSHRYFDEAPESKLTAHGLRIQNPGVDIVFLTEIRGELSEVGKLLTAHAASDLVHSTWDDDSGHCSIMAVARVRRFTFMSLAKKAVRGIKMAVPTGLPVVIFGCHAKSGGSHETQADLALLLSECTEHWRLADGSLTSLALAIGDFNTEPPDPRIAPAGFSAVREHSFWSEQHGPIRWRAWHPGVVTHCPSKESAADLKEWSTLDYLWSATGASPVLGYNVTSAHPLEQTPRTYGALRATMSDHAPVAFNVTLSAAKKAVPSASAAPMSGFGAMPPGFSSSSMSPSFAKGLGAFGSSSPVAPVATRRTDRSGRNPIVSYTTTGHGDCGIHAIYGKPQPSGEYGCPAEDVARHRKTIGASIRALSRDPEGMRGRMGAAYVQMIAERLRLADAAKDNPLWKNLGLSLASQAWKAIGMHREVEAQATAAMRELVPALLPYVTPCDAAIDVLVLQIEGARAPSATDQDVRTAFAAATMTAGMRGASAAGLAGEKRRLLRERFRQVPLYALNNLRAHLGQVWEALTGSGVDVSRIEPAYRRAVGLANQHPLTTFIERSAVEVFDAYARCTETQGYYLQHLDLIRLSIANNFTLVFYGATSPQHYGAVEQTGPQDRPIRHVLLTQSRDHYEYTQPG</sequence>
<organism evidence="2 3">
    <name type="scientific">Corallococcus llansteffanensis</name>
    <dbReference type="NCBI Taxonomy" id="2316731"/>
    <lineage>
        <taxon>Bacteria</taxon>
        <taxon>Pseudomonadati</taxon>
        <taxon>Myxococcota</taxon>
        <taxon>Myxococcia</taxon>
        <taxon>Myxococcales</taxon>
        <taxon>Cystobacterineae</taxon>
        <taxon>Myxococcaceae</taxon>
        <taxon>Corallococcus</taxon>
    </lineage>
</organism>
<dbReference type="Proteomes" id="UP000272888">
    <property type="component" value="Unassembled WGS sequence"/>
</dbReference>
<dbReference type="Gene3D" id="3.60.10.10">
    <property type="entry name" value="Endonuclease/exonuclease/phosphatase"/>
    <property type="match status" value="1"/>
</dbReference>
<keyword evidence="2" id="KW-0255">Endonuclease</keyword>
<keyword evidence="2" id="KW-0269">Exonuclease</keyword>
<feature type="region of interest" description="Disordered" evidence="1">
    <location>
        <begin position="413"/>
        <end position="435"/>
    </location>
</feature>
<evidence type="ECO:0000313" key="3">
    <source>
        <dbReference type="Proteomes" id="UP000272888"/>
    </source>
</evidence>
<dbReference type="SUPFAM" id="SSF56219">
    <property type="entry name" value="DNase I-like"/>
    <property type="match status" value="1"/>
</dbReference>
<dbReference type="InterPro" id="IPR036691">
    <property type="entry name" value="Endo/exonu/phosph_ase_sf"/>
</dbReference>
<evidence type="ECO:0000256" key="1">
    <source>
        <dbReference type="SAM" id="MobiDB-lite"/>
    </source>
</evidence>
<keyword evidence="3" id="KW-1185">Reference proteome</keyword>
<dbReference type="AlphaFoldDB" id="A0A3A8QJL0"/>
<keyword evidence="2" id="KW-0540">Nuclease</keyword>
<dbReference type="EMBL" id="RAWB01000003">
    <property type="protein sequence ID" value="RKH68896.1"/>
    <property type="molecule type" value="Genomic_DNA"/>
</dbReference>